<dbReference type="PRINTS" id="PR00471">
    <property type="entry name" value="ACETATEKNASE"/>
</dbReference>
<evidence type="ECO:0000256" key="9">
    <source>
        <dbReference type="HAMAP-Rule" id="MF_00020"/>
    </source>
</evidence>
<dbReference type="EC" id="2.7.2.1" evidence="9"/>
<keyword evidence="4 9" id="KW-0479">Metal-binding</keyword>
<feature type="binding site" evidence="9">
    <location>
        <position position="83"/>
    </location>
    <ligand>
        <name>substrate</name>
    </ligand>
</feature>
<evidence type="ECO:0000256" key="1">
    <source>
        <dbReference type="ARBA" id="ARBA00008748"/>
    </source>
</evidence>
<keyword evidence="2 9" id="KW-0963">Cytoplasm</keyword>
<feature type="binding site" evidence="9">
    <location>
        <begin position="321"/>
        <end position="325"/>
    </location>
    <ligand>
        <name>ATP</name>
        <dbReference type="ChEBI" id="CHEBI:30616"/>
    </ligand>
</feature>
<dbReference type="SUPFAM" id="SSF53067">
    <property type="entry name" value="Actin-like ATPase domain"/>
    <property type="match status" value="2"/>
</dbReference>
<dbReference type="PROSITE" id="PS01075">
    <property type="entry name" value="ACETATE_KINASE_1"/>
    <property type="match status" value="1"/>
</dbReference>
<gene>
    <name evidence="9" type="primary">ackA</name>
    <name evidence="11" type="ORF">N5I27_02695</name>
</gene>
<sequence>MSTSVLVINCGSSSIKYALVSERREDRIFGLAENLGSAEARIKGITAGGQPLELSIPHADHEKALETILERLSHYNPQAIGHRVVHGGTLTKAELLTEEIVERIRAATPLAPLHNPAHLVGIDATMRLFPELPQVAVFDTAFHQTMPAHAYRYAVPKFLYTEHNVRRYGFHGTSHAYVSERGSELAGSFKQGGWLTAHLGNGSSTCAIWNGQSVDTSMGLTPLEGVVMGTRSGDVDPSLHSFLANNLGWDIYKIDKMLNSQSGLLGLSDLSNDMRTLIEASEQGDEDATLAIEVFCYRLAKSLAALSCGLPRLDGLFFTGGIGENSAYIREKTIAYLPHFGFNFSKEANDNLKRGTEGRIDAGTGPQIWVVPTDEEGRIAKETEHVVANEVIQTAAKKSEDNVAIA</sequence>
<dbReference type="RefSeq" id="WP_086209927.1">
    <property type="nucleotide sequence ID" value="NZ_JAOCEJ010000004.1"/>
</dbReference>
<keyword evidence="3 9" id="KW-0808">Transferase</keyword>
<dbReference type="GO" id="GO:0000287">
    <property type="term" value="F:magnesium ion binding"/>
    <property type="evidence" value="ECO:0007669"/>
    <property type="project" value="UniProtKB-UniRule"/>
</dbReference>
<protein>
    <recommendedName>
        <fullName evidence="9">Acetate kinase</fullName>
        <ecNumber evidence="9">2.7.2.1</ecNumber>
    </recommendedName>
    <alternativeName>
        <fullName evidence="9">Acetokinase</fullName>
    </alternativeName>
</protein>
<dbReference type="GO" id="GO:0008776">
    <property type="term" value="F:acetate kinase activity"/>
    <property type="evidence" value="ECO:0007669"/>
    <property type="project" value="UniProtKB-UniRule"/>
</dbReference>
<evidence type="ECO:0000256" key="7">
    <source>
        <dbReference type="ARBA" id="ARBA00022840"/>
    </source>
</evidence>
<name>A0AA42QND5_ACIJO</name>
<dbReference type="HAMAP" id="MF_00020">
    <property type="entry name" value="Acetate_kinase"/>
    <property type="match status" value="1"/>
</dbReference>
<feature type="active site" description="Proton donor/acceptor" evidence="9">
    <location>
        <position position="139"/>
    </location>
</feature>
<feature type="binding site" evidence="9">
    <location>
        <position position="16"/>
    </location>
    <ligand>
        <name>ATP</name>
        <dbReference type="ChEBI" id="CHEBI:30616"/>
    </ligand>
</feature>
<comment type="subcellular location">
    <subcellularLocation>
        <location evidence="9">Cytoplasm</location>
    </subcellularLocation>
</comment>
<evidence type="ECO:0000256" key="5">
    <source>
        <dbReference type="ARBA" id="ARBA00022741"/>
    </source>
</evidence>
<dbReference type="GO" id="GO:0005829">
    <property type="term" value="C:cytosol"/>
    <property type="evidence" value="ECO:0007669"/>
    <property type="project" value="TreeGrafter"/>
</dbReference>
<dbReference type="InterPro" id="IPR023865">
    <property type="entry name" value="Aliphatic_acid_kinase_CS"/>
</dbReference>
<comment type="function">
    <text evidence="9">Catalyzes the formation of acetyl phosphate from acetate and ATP. Can also catalyze the reverse reaction.</text>
</comment>
<comment type="similarity">
    <text evidence="1 9 10">Belongs to the acetokinase family.</text>
</comment>
<evidence type="ECO:0000256" key="3">
    <source>
        <dbReference type="ARBA" id="ARBA00022679"/>
    </source>
</evidence>
<proteinExistence type="inferred from homology"/>
<feature type="binding site" evidence="9">
    <location>
        <begin position="273"/>
        <end position="275"/>
    </location>
    <ligand>
        <name>ATP</name>
        <dbReference type="ChEBI" id="CHEBI:30616"/>
    </ligand>
</feature>
<dbReference type="Proteomes" id="UP001161567">
    <property type="component" value="Unassembled WGS sequence"/>
</dbReference>
<feature type="binding site" evidence="9">
    <location>
        <position position="375"/>
    </location>
    <ligand>
        <name>Mg(2+)</name>
        <dbReference type="ChEBI" id="CHEBI:18420"/>
    </ligand>
</feature>
<keyword evidence="6 9" id="KW-0418">Kinase</keyword>
<evidence type="ECO:0000256" key="6">
    <source>
        <dbReference type="ARBA" id="ARBA00022777"/>
    </source>
</evidence>
<dbReference type="PIRSF" id="PIRSF000722">
    <property type="entry name" value="Acetate_prop_kin"/>
    <property type="match status" value="1"/>
</dbReference>
<evidence type="ECO:0000256" key="2">
    <source>
        <dbReference type="ARBA" id="ARBA00022490"/>
    </source>
</evidence>
<dbReference type="InterPro" id="IPR000890">
    <property type="entry name" value="Aliphatic_acid_kin_short-chain"/>
</dbReference>
<dbReference type="PANTHER" id="PTHR21060">
    <property type="entry name" value="ACETATE KINASE"/>
    <property type="match status" value="1"/>
</dbReference>
<dbReference type="AlphaFoldDB" id="A0AA42QND5"/>
<evidence type="ECO:0000256" key="8">
    <source>
        <dbReference type="ARBA" id="ARBA00022842"/>
    </source>
</evidence>
<evidence type="ECO:0000256" key="4">
    <source>
        <dbReference type="ARBA" id="ARBA00022723"/>
    </source>
</evidence>
<comment type="caution">
    <text evidence="11">The sequence shown here is derived from an EMBL/GenBank/DDBJ whole genome shotgun (WGS) entry which is preliminary data.</text>
</comment>
<keyword evidence="7 9" id="KW-0067">ATP-binding</keyword>
<reference evidence="11" key="1">
    <citation type="submission" date="2022-09" db="EMBL/GenBank/DDBJ databases">
        <title>Intensive care unit water sources are persistently colonized with multi-drug resistant bacteria and are the site of extensive horizontal gene transfer of antibiotic resistance genes.</title>
        <authorList>
            <person name="Diorio-Toth L."/>
        </authorList>
    </citation>
    <scope>NUCLEOTIDE SEQUENCE</scope>
    <source>
        <strain evidence="11">GD03725</strain>
    </source>
</reference>
<comment type="catalytic activity">
    <reaction evidence="9">
        <text>acetate + ATP = acetyl phosphate + ADP</text>
        <dbReference type="Rhea" id="RHEA:11352"/>
        <dbReference type="ChEBI" id="CHEBI:22191"/>
        <dbReference type="ChEBI" id="CHEBI:30089"/>
        <dbReference type="ChEBI" id="CHEBI:30616"/>
        <dbReference type="ChEBI" id="CHEBI:456216"/>
        <dbReference type="EC" id="2.7.2.1"/>
    </reaction>
</comment>
<feature type="binding site" evidence="9">
    <location>
        <position position="9"/>
    </location>
    <ligand>
        <name>Mg(2+)</name>
        <dbReference type="ChEBI" id="CHEBI:18420"/>
    </ligand>
</feature>
<dbReference type="GO" id="GO:0006083">
    <property type="term" value="P:acetate metabolic process"/>
    <property type="evidence" value="ECO:0007669"/>
    <property type="project" value="TreeGrafter"/>
</dbReference>
<dbReference type="PANTHER" id="PTHR21060:SF21">
    <property type="entry name" value="ACETATE KINASE"/>
    <property type="match status" value="1"/>
</dbReference>
<dbReference type="CDD" id="cd24010">
    <property type="entry name" value="ASKHA_NBD_AcK_PK"/>
    <property type="match status" value="1"/>
</dbReference>
<evidence type="ECO:0000313" key="11">
    <source>
        <dbReference type="EMBL" id="MDH1437337.1"/>
    </source>
</evidence>
<dbReference type="GO" id="GO:0006085">
    <property type="term" value="P:acetyl-CoA biosynthetic process"/>
    <property type="evidence" value="ECO:0007669"/>
    <property type="project" value="UniProtKB-UniRule"/>
</dbReference>
<dbReference type="InterPro" id="IPR043129">
    <property type="entry name" value="ATPase_NBD"/>
</dbReference>
<dbReference type="Pfam" id="PF00871">
    <property type="entry name" value="Acetate_kinase"/>
    <property type="match status" value="1"/>
</dbReference>
<comment type="cofactor">
    <cofactor evidence="9">
        <name>Mg(2+)</name>
        <dbReference type="ChEBI" id="CHEBI:18420"/>
    </cofactor>
    <cofactor evidence="9">
        <name>Mn(2+)</name>
        <dbReference type="ChEBI" id="CHEBI:29035"/>
    </cofactor>
    <text evidence="9">Mg(2+). Can also accept Mn(2+).</text>
</comment>
<dbReference type="EMBL" id="JAOCIL010000001">
    <property type="protein sequence ID" value="MDH1437337.1"/>
    <property type="molecule type" value="Genomic_DNA"/>
</dbReference>
<dbReference type="GO" id="GO:0005524">
    <property type="term" value="F:ATP binding"/>
    <property type="evidence" value="ECO:0007669"/>
    <property type="project" value="UniProtKB-KW"/>
</dbReference>
<evidence type="ECO:0000313" key="12">
    <source>
        <dbReference type="Proteomes" id="UP001161567"/>
    </source>
</evidence>
<comment type="pathway">
    <text evidence="9">Metabolic intermediate biosynthesis; acetyl-CoA biosynthesis; acetyl-CoA from acetate: step 1/2.</text>
</comment>
<dbReference type="InterPro" id="IPR004372">
    <property type="entry name" value="Ac/propionate_kinase"/>
</dbReference>
<dbReference type="NCBIfam" id="TIGR00016">
    <property type="entry name" value="ackA"/>
    <property type="match status" value="1"/>
</dbReference>
<feature type="site" description="Transition state stabilizer" evidence="9">
    <location>
        <position position="171"/>
    </location>
</feature>
<dbReference type="Gene3D" id="3.30.420.40">
    <property type="match status" value="2"/>
</dbReference>
<accession>A0AA42QND5</accession>
<keyword evidence="8 9" id="KW-0460">Magnesium</keyword>
<feature type="binding site" evidence="9">
    <location>
        <begin position="198"/>
        <end position="202"/>
    </location>
    <ligand>
        <name>ATP</name>
        <dbReference type="ChEBI" id="CHEBI:30616"/>
    </ligand>
</feature>
<feature type="site" description="Transition state stabilizer" evidence="9">
    <location>
        <position position="231"/>
    </location>
</feature>
<organism evidence="11 12">
    <name type="scientific">Acinetobacter johnsonii</name>
    <dbReference type="NCBI Taxonomy" id="40214"/>
    <lineage>
        <taxon>Bacteria</taxon>
        <taxon>Pseudomonadati</taxon>
        <taxon>Pseudomonadota</taxon>
        <taxon>Gammaproteobacteria</taxon>
        <taxon>Moraxellales</taxon>
        <taxon>Moraxellaceae</taxon>
        <taxon>Acinetobacter</taxon>
    </lineage>
</organism>
<keyword evidence="5 9" id="KW-0547">Nucleotide-binding</keyword>
<evidence type="ECO:0000256" key="10">
    <source>
        <dbReference type="RuleBase" id="RU003835"/>
    </source>
</evidence>
<comment type="subunit">
    <text evidence="9">Homodimer.</text>
</comment>